<dbReference type="PROSITE" id="PS50936">
    <property type="entry name" value="ENGC_GTPASE"/>
    <property type="match status" value="1"/>
</dbReference>
<keyword evidence="5 10" id="KW-0547">Nucleotide-binding</keyword>
<evidence type="ECO:0000313" key="14">
    <source>
        <dbReference type="Proteomes" id="UP001228113"/>
    </source>
</evidence>
<organism evidence="13 14">
    <name type="scientific">Mesoterricola sediminis</name>
    <dbReference type="NCBI Taxonomy" id="2927980"/>
    <lineage>
        <taxon>Bacteria</taxon>
        <taxon>Pseudomonadati</taxon>
        <taxon>Acidobacteriota</taxon>
        <taxon>Holophagae</taxon>
        <taxon>Holophagales</taxon>
        <taxon>Holophagaceae</taxon>
        <taxon>Mesoterricola</taxon>
    </lineage>
</organism>
<comment type="subcellular location">
    <subcellularLocation>
        <location evidence="10">Cytoplasm</location>
    </subcellularLocation>
</comment>
<reference evidence="13" key="1">
    <citation type="journal article" date="2023" name="Int. J. Syst. Evol. Microbiol.">
        <title>Mesoterricola silvestris gen. nov., sp. nov., Mesoterricola sediminis sp. nov., Geothrix oryzae sp. nov., Geothrix edaphica sp. nov., Geothrix rubra sp. nov., and Geothrix limicola sp. nov., six novel members of Acidobacteriota isolated from soils.</title>
        <authorList>
            <person name="Itoh H."/>
            <person name="Sugisawa Y."/>
            <person name="Mise K."/>
            <person name="Xu Z."/>
            <person name="Kuniyasu M."/>
            <person name="Ushijima N."/>
            <person name="Kawano K."/>
            <person name="Kobayashi E."/>
            <person name="Shiratori Y."/>
            <person name="Masuda Y."/>
            <person name="Senoo K."/>
        </authorList>
    </citation>
    <scope>NUCLEOTIDE SEQUENCE</scope>
    <source>
        <strain evidence="13">W786</strain>
    </source>
</reference>
<evidence type="ECO:0000256" key="9">
    <source>
        <dbReference type="ARBA" id="ARBA00023134"/>
    </source>
</evidence>
<dbReference type="KEGG" id="msea:METESE_29170"/>
<dbReference type="EC" id="3.6.1.-" evidence="10"/>
<dbReference type="GO" id="GO:0019843">
    <property type="term" value="F:rRNA binding"/>
    <property type="evidence" value="ECO:0007669"/>
    <property type="project" value="UniProtKB-KW"/>
</dbReference>
<dbReference type="CDD" id="cd01854">
    <property type="entry name" value="YjeQ_EngC"/>
    <property type="match status" value="1"/>
</dbReference>
<comment type="function">
    <text evidence="10">One of several proteins that assist in the late maturation steps of the functional core of the 30S ribosomal subunit. Helps release RbfA from mature subunits. May play a role in the assembly of ribosomal proteins into the subunit. Circularly permuted GTPase that catalyzes slow GTP hydrolysis, GTPase activity is stimulated by the 30S ribosomal subunit.</text>
</comment>
<feature type="binding site" evidence="10">
    <location>
        <begin position="217"/>
        <end position="225"/>
    </location>
    <ligand>
        <name>GTP</name>
        <dbReference type="ChEBI" id="CHEBI:37565"/>
    </ligand>
</feature>
<dbReference type="InterPro" id="IPR010914">
    <property type="entry name" value="RsgA_GTPase_dom"/>
</dbReference>
<feature type="binding site" evidence="10">
    <location>
        <position position="311"/>
    </location>
    <ligand>
        <name>Zn(2+)</name>
        <dbReference type="ChEBI" id="CHEBI:29105"/>
    </ligand>
</feature>
<dbReference type="PANTHER" id="PTHR32120">
    <property type="entry name" value="SMALL RIBOSOMAL SUBUNIT BIOGENESIS GTPASE RSGA"/>
    <property type="match status" value="1"/>
</dbReference>
<comment type="cofactor">
    <cofactor evidence="10">
        <name>Zn(2+)</name>
        <dbReference type="ChEBI" id="CHEBI:29105"/>
    </cofactor>
    <text evidence="10">Binds 1 zinc ion per subunit.</text>
</comment>
<keyword evidence="8 10" id="KW-0694">RNA-binding</keyword>
<keyword evidence="14" id="KW-1185">Reference proteome</keyword>
<name>A0AA48KD72_9BACT</name>
<dbReference type="NCBIfam" id="TIGR00157">
    <property type="entry name" value="ribosome small subunit-dependent GTPase A"/>
    <property type="match status" value="1"/>
</dbReference>
<evidence type="ECO:0000259" key="12">
    <source>
        <dbReference type="PROSITE" id="PS51721"/>
    </source>
</evidence>
<evidence type="ECO:0000256" key="8">
    <source>
        <dbReference type="ARBA" id="ARBA00022884"/>
    </source>
</evidence>
<evidence type="ECO:0000256" key="1">
    <source>
        <dbReference type="ARBA" id="ARBA00022490"/>
    </source>
</evidence>
<sequence>MHQPANALPGHAPASRPFESLQPWGWSPALAEVCQDRCPPGAEPGRVVAASRGLALVQTATGETWCAPTGRFRARLQAEDLTLCAGDWLLLERPPGDGRASALDLLPRGPSLTRQGASGRPQVLAAHLDVVFLVMGLDRNFNLPRLERLLALAWGSGARPVVVLTKADLAGEAGPFVARVEGVAPGVAVLAVSALTETGLDGLRACLPPGATAVLVGSSGAGKSTLLNALMGEAVRRTREVRASDGRGRHTTSLRELFRLPDLGCLIDTPGIREVGLCAGGADLDSTFSDLAAWAASCRFRDCTHGAEPGCAVQAALAEGRLDPERYGHYLRLRREVAFEAARSDARLWREREDKWKRIGKMLKQMKKERP</sequence>
<comment type="subunit">
    <text evidence="10">Monomer. Associates with 30S ribosomal subunit, binds 16S rRNA.</text>
</comment>
<dbReference type="Gene3D" id="1.10.40.50">
    <property type="entry name" value="Probable gtpase engc, domain 3"/>
    <property type="match status" value="1"/>
</dbReference>
<dbReference type="EMBL" id="AP027081">
    <property type="protein sequence ID" value="BDU77959.1"/>
    <property type="molecule type" value="Genomic_DNA"/>
</dbReference>
<dbReference type="GO" id="GO:0005737">
    <property type="term" value="C:cytoplasm"/>
    <property type="evidence" value="ECO:0007669"/>
    <property type="project" value="UniProtKB-SubCell"/>
</dbReference>
<keyword evidence="9 10" id="KW-0342">GTP-binding</keyword>
<dbReference type="SUPFAM" id="SSF52540">
    <property type="entry name" value="P-loop containing nucleoside triphosphate hydrolases"/>
    <property type="match status" value="1"/>
</dbReference>
<dbReference type="GO" id="GO:0005525">
    <property type="term" value="F:GTP binding"/>
    <property type="evidence" value="ECO:0007669"/>
    <property type="project" value="UniProtKB-UniRule"/>
</dbReference>
<feature type="binding site" evidence="10">
    <location>
        <position position="305"/>
    </location>
    <ligand>
        <name>Zn(2+)</name>
        <dbReference type="ChEBI" id="CHEBI:29105"/>
    </ligand>
</feature>
<dbReference type="PROSITE" id="PS51721">
    <property type="entry name" value="G_CP"/>
    <property type="match status" value="1"/>
</dbReference>
<evidence type="ECO:0000256" key="6">
    <source>
        <dbReference type="ARBA" id="ARBA00022801"/>
    </source>
</evidence>
<dbReference type="InterPro" id="IPR004881">
    <property type="entry name" value="Ribosome_biogen_GTPase_RsgA"/>
</dbReference>
<evidence type="ECO:0000256" key="10">
    <source>
        <dbReference type="HAMAP-Rule" id="MF_01820"/>
    </source>
</evidence>
<keyword evidence="6 10" id="KW-0378">Hydrolase</keyword>
<dbReference type="PANTHER" id="PTHR32120:SF10">
    <property type="entry name" value="SMALL RIBOSOMAL SUBUNIT BIOGENESIS GTPASE RSGA"/>
    <property type="match status" value="1"/>
</dbReference>
<keyword evidence="3 10" id="KW-0479">Metal-binding</keyword>
<keyword evidence="2 10" id="KW-0690">Ribosome biogenesis</keyword>
<proteinExistence type="inferred from homology"/>
<dbReference type="RefSeq" id="WP_243345884.1">
    <property type="nucleotide sequence ID" value="NZ_AP027081.1"/>
</dbReference>
<evidence type="ECO:0000256" key="4">
    <source>
        <dbReference type="ARBA" id="ARBA00022730"/>
    </source>
</evidence>
<keyword evidence="7 10" id="KW-0862">Zinc</keyword>
<evidence type="ECO:0000256" key="7">
    <source>
        <dbReference type="ARBA" id="ARBA00022833"/>
    </source>
</evidence>
<dbReference type="Pfam" id="PF03193">
    <property type="entry name" value="RsgA_GTPase"/>
    <property type="match status" value="1"/>
</dbReference>
<dbReference type="HAMAP" id="MF_01820">
    <property type="entry name" value="GTPase_RsgA"/>
    <property type="match status" value="1"/>
</dbReference>
<gene>
    <name evidence="13" type="primary">rsgA_1</name>
    <name evidence="10" type="synonym">rsgA</name>
    <name evidence="13" type="ORF">METESE_29170</name>
</gene>
<accession>A0AA48KD72</accession>
<feature type="binding site" evidence="10">
    <location>
        <begin position="165"/>
        <end position="168"/>
    </location>
    <ligand>
        <name>GTP</name>
        <dbReference type="ChEBI" id="CHEBI:37565"/>
    </ligand>
</feature>
<evidence type="ECO:0000313" key="13">
    <source>
        <dbReference type="EMBL" id="BDU77959.1"/>
    </source>
</evidence>
<protein>
    <recommendedName>
        <fullName evidence="10">Small ribosomal subunit biogenesis GTPase RsgA</fullName>
        <ecNumber evidence="10">3.6.1.-</ecNumber>
    </recommendedName>
</protein>
<evidence type="ECO:0000259" key="11">
    <source>
        <dbReference type="PROSITE" id="PS50936"/>
    </source>
</evidence>
<keyword evidence="4 10" id="KW-0699">rRNA-binding</keyword>
<evidence type="ECO:0000256" key="3">
    <source>
        <dbReference type="ARBA" id="ARBA00022723"/>
    </source>
</evidence>
<dbReference type="AlphaFoldDB" id="A0AA48KD72"/>
<evidence type="ECO:0000256" key="2">
    <source>
        <dbReference type="ARBA" id="ARBA00022517"/>
    </source>
</evidence>
<dbReference type="InterPro" id="IPR027417">
    <property type="entry name" value="P-loop_NTPase"/>
</dbReference>
<feature type="binding site" evidence="10">
    <location>
        <position position="303"/>
    </location>
    <ligand>
        <name>Zn(2+)</name>
        <dbReference type="ChEBI" id="CHEBI:29105"/>
    </ligand>
</feature>
<feature type="binding site" evidence="10">
    <location>
        <position position="298"/>
    </location>
    <ligand>
        <name>Zn(2+)</name>
        <dbReference type="ChEBI" id="CHEBI:29105"/>
    </ligand>
</feature>
<dbReference type="Gene3D" id="3.40.50.300">
    <property type="entry name" value="P-loop containing nucleotide triphosphate hydrolases"/>
    <property type="match status" value="1"/>
</dbReference>
<dbReference type="Proteomes" id="UP001228113">
    <property type="component" value="Chromosome"/>
</dbReference>
<dbReference type="GO" id="GO:0046872">
    <property type="term" value="F:metal ion binding"/>
    <property type="evidence" value="ECO:0007669"/>
    <property type="project" value="UniProtKB-KW"/>
</dbReference>
<comment type="similarity">
    <text evidence="10">Belongs to the TRAFAC class YlqF/YawG GTPase family. RsgA subfamily.</text>
</comment>
<evidence type="ECO:0000256" key="5">
    <source>
        <dbReference type="ARBA" id="ARBA00022741"/>
    </source>
</evidence>
<feature type="domain" description="EngC GTPase" evidence="11">
    <location>
        <begin position="126"/>
        <end position="273"/>
    </location>
</feature>
<feature type="domain" description="CP-type G" evidence="12">
    <location>
        <begin position="116"/>
        <end position="275"/>
    </location>
</feature>
<keyword evidence="1 10" id="KW-0963">Cytoplasm</keyword>
<dbReference type="GO" id="GO:0003924">
    <property type="term" value="F:GTPase activity"/>
    <property type="evidence" value="ECO:0007669"/>
    <property type="project" value="UniProtKB-UniRule"/>
</dbReference>
<dbReference type="InterPro" id="IPR030378">
    <property type="entry name" value="G_CP_dom"/>
</dbReference>
<dbReference type="GO" id="GO:0042274">
    <property type="term" value="P:ribosomal small subunit biogenesis"/>
    <property type="evidence" value="ECO:0007669"/>
    <property type="project" value="UniProtKB-UniRule"/>
</dbReference>